<organism evidence="12 13">
    <name type="scientific">Semnornis frantzii</name>
    <dbReference type="NCBI Taxonomy" id="91796"/>
    <lineage>
        <taxon>Eukaryota</taxon>
        <taxon>Metazoa</taxon>
        <taxon>Chordata</taxon>
        <taxon>Craniata</taxon>
        <taxon>Vertebrata</taxon>
        <taxon>Euteleostomi</taxon>
        <taxon>Archelosauria</taxon>
        <taxon>Archosauria</taxon>
        <taxon>Dinosauria</taxon>
        <taxon>Saurischia</taxon>
        <taxon>Theropoda</taxon>
        <taxon>Coelurosauria</taxon>
        <taxon>Aves</taxon>
        <taxon>Neognathae</taxon>
        <taxon>Neoaves</taxon>
        <taxon>Telluraves</taxon>
        <taxon>Coraciimorphae</taxon>
        <taxon>Piciformes</taxon>
        <taxon>Ramphastidae</taxon>
        <taxon>Semnornis</taxon>
    </lineage>
</organism>
<dbReference type="OrthoDB" id="5967898at2759"/>
<comment type="subcellular location">
    <subcellularLocation>
        <location evidence="1">Cell membrane</location>
        <topology evidence="1">Multi-pass membrane protein</topology>
    </subcellularLocation>
</comment>
<gene>
    <name evidence="12" type="primary">Or14i1_0</name>
    <name evidence="12" type="ORF">SEMFRA_R09284</name>
</gene>
<keyword evidence="8 9" id="KW-0675">Receptor</keyword>
<dbReference type="SUPFAM" id="SSF81321">
    <property type="entry name" value="Family A G protein-coupled receptor-like"/>
    <property type="match status" value="1"/>
</dbReference>
<evidence type="ECO:0000313" key="13">
    <source>
        <dbReference type="Proteomes" id="UP000536381"/>
    </source>
</evidence>
<feature type="non-terminal residue" evidence="12">
    <location>
        <position position="1"/>
    </location>
</feature>
<dbReference type="Proteomes" id="UP000536381">
    <property type="component" value="Unassembled WGS sequence"/>
</dbReference>
<accession>A0A7L2IVJ0</accession>
<dbReference type="Gene3D" id="1.20.1070.10">
    <property type="entry name" value="Rhodopsin 7-helix transmembrane proteins"/>
    <property type="match status" value="1"/>
</dbReference>
<dbReference type="InterPro" id="IPR017452">
    <property type="entry name" value="GPCR_Rhodpsn_7TM"/>
</dbReference>
<keyword evidence="7 10" id="KW-0472">Membrane</keyword>
<dbReference type="GO" id="GO:0004930">
    <property type="term" value="F:G protein-coupled receptor activity"/>
    <property type="evidence" value="ECO:0007669"/>
    <property type="project" value="UniProtKB-KW"/>
</dbReference>
<dbReference type="InterPro" id="IPR050516">
    <property type="entry name" value="Olfactory_GPCR"/>
</dbReference>
<evidence type="ECO:0000259" key="11">
    <source>
        <dbReference type="PROSITE" id="PS50262"/>
    </source>
</evidence>
<keyword evidence="13" id="KW-1185">Reference proteome</keyword>
<evidence type="ECO:0000256" key="5">
    <source>
        <dbReference type="ARBA" id="ARBA00022989"/>
    </source>
</evidence>
<feature type="non-terminal residue" evidence="12">
    <location>
        <position position="143"/>
    </location>
</feature>
<dbReference type="InterPro" id="IPR000276">
    <property type="entry name" value="GPCR_Rhodpsn"/>
</dbReference>
<evidence type="ECO:0000256" key="6">
    <source>
        <dbReference type="ARBA" id="ARBA00023040"/>
    </source>
</evidence>
<dbReference type="EMBL" id="VWYK01096436">
    <property type="protein sequence ID" value="NXR13483.1"/>
    <property type="molecule type" value="Genomic_DNA"/>
</dbReference>
<keyword evidence="6 9" id="KW-0297">G-protein coupled receptor</keyword>
<keyword evidence="2" id="KW-1003">Cell membrane</keyword>
<feature type="transmembrane region" description="Helical" evidence="10">
    <location>
        <begin position="88"/>
        <end position="112"/>
    </location>
</feature>
<keyword evidence="4" id="KW-0716">Sensory transduction</keyword>
<evidence type="ECO:0000256" key="9">
    <source>
        <dbReference type="RuleBase" id="RU000688"/>
    </source>
</evidence>
<feature type="transmembrane region" description="Helical" evidence="10">
    <location>
        <begin position="23"/>
        <end position="47"/>
    </location>
</feature>
<proteinExistence type="inferred from homology"/>
<dbReference type="PROSITE" id="PS00237">
    <property type="entry name" value="G_PROTEIN_RECEP_F1_1"/>
    <property type="match status" value="1"/>
</dbReference>
<dbReference type="GO" id="GO:0007608">
    <property type="term" value="P:sensory perception of smell"/>
    <property type="evidence" value="ECO:0007669"/>
    <property type="project" value="UniProtKB-KW"/>
</dbReference>
<feature type="domain" description="G-protein coupled receptors family 1 profile" evidence="11">
    <location>
        <begin position="38"/>
        <end position="143"/>
    </location>
</feature>
<keyword evidence="4" id="KW-0552">Olfaction</keyword>
<dbReference type="PRINTS" id="PR00237">
    <property type="entry name" value="GPCRRHODOPSN"/>
</dbReference>
<evidence type="ECO:0000256" key="7">
    <source>
        <dbReference type="ARBA" id="ARBA00023136"/>
    </source>
</evidence>
<dbReference type="GO" id="GO:0005886">
    <property type="term" value="C:plasma membrane"/>
    <property type="evidence" value="ECO:0007669"/>
    <property type="project" value="UniProtKB-SubCell"/>
</dbReference>
<dbReference type="AlphaFoldDB" id="A0A7L2IVJ0"/>
<keyword evidence="3 9" id="KW-0812">Transmembrane</keyword>
<keyword evidence="9" id="KW-0807">Transducer</keyword>
<evidence type="ECO:0000256" key="3">
    <source>
        <dbReference type="ARBA" id="ARBA00022692"/>
    </source>
</evidence>
<evidence type="ECO:0000256" key="10">
    <source>
        <dbReference type="SAM" id="Phobius"/>
    </source>
</evidence>
<keyword evidence="5 10" id="KW-1133">Transmembrane helix</keyword>
<dbReference type="PANTHER" id="PTHR26452">
    <property type="entry name" value="OLFACTORY RECEPTOR"/>
    <property type="match status" value="1"/>
</dbReference>
<name>A0A7L2IVJ0_9PICI</name>
<sequence length="143" mass="15803">PNSSSSSHFLLLPLPGTQQLQLLHFYLFLPIYLAALLGNSLIITTIAWHHHLHTPMSSFLMNLALPDLGAISTTVPKAMANSLRSTRAISYAACIAQVFLILFFISGELYVLTIMSYNRYVAICRPLHYQTLLGSRACAHMAA</sequence>
<evidence type="ECO:0000256" key="1">
    <source>
        <dbReference type="ARBA" id="ARBA00004651"/>
    </source>
</evidence>
<comment type="similarity">
    <text evidence="9">Belongs to the G-protein coupled receptor 1 family.</text>
</comment>
<evidence type="ECO:0000256" key="2">
    <source>
        <dbReference type="ARBA" id="ARBA00022475"/>
    </source>
</evidence>
<dbReference type="Pfam" id="PF00001">
    <property type="entry name" value="7tm_1"/>
    <property type="match status" value="1"/>
</dbReference>
<protein>
    <submittedName>
        <fullName evidence="12">O14I1 protein</fullName>
    </submittedName>
</protein>
<evidence type="ECO:0000313" key="12">
    <source>
        <dbReference type="EMBL" id="NXR13483.1"/>
    </source>
</evidence>
<evidence type="ECO:0000256" key="8">
    <source>
        <dbReference type="ARBA" id="ARBA00023170"/>
    </source>
</evidence>
<reference evidence="12 13" key="1">
    <citation type="submission" date="2019-09" db="EMBL/GenBank/DDBJ databases">
        <title>Bird 10,000 Genomes (B10K) Project - Family phase.</title>
        <authorList>
            <person name="Zhang G."/>
        </authorList>
    </citation>
    <scope>NUCLEOTIDE SEQUENCE [LARGE SCALE GENOMIC DNA]</scope>
    <source>
        <strain evidence="12">B10K-DU-001-42</strain>
        <tissue evidence="12">Muscle</tissue>
    </source>
</reference>
<dbReference type="PROSITE" id="PS50262">
    <property type="entry name" value="G_PROTEIN_RECEP_F1_2"/>
    <property type="match status" value="1"/>
</dbReference>
<comment type="caution">
    <text evidence="12">The sequence shown here is derived from an EMBL/GenBank/DDBJ whole genome shotgun (WGS) entry which is preliminary data.</text>
</comment>
<evidence type="ECO:0000256" key="4">
    <source>
        <dbReference type="ARBA" id="ARBA00022725"/>
    </source>
</evidence>